<dbReference type="CDD" id="cd08010">
    <property type="entry name" value="MltG_like"/>
    <property type="match status" value="1"/>
</dbReference>
<dbReference type="eggNOG" id="COG1559">
    <property type="taxonomic scope" value="Bacteria"/>
</dbReference>
<dbReference type="GO" id="GO:0008932">
    <property type="term" value="F:lytic endotransglycosylase activity"/>
    <property type="evidence" value="ECO:0007669"/>
    <property type="project" value="UniProtKB-UniRule"/>
</dbReference>
<dbReference type="PANTHER" id="PTHR30518:SF2">
    <property type="entry name" value="ENDOLYTIC MUREIN TRANSGLYCOSYLASE"/>
    <property type="match status" value="1"/>
</dbReference>
<comment type="catalytic activity">
    <reaction evidence="7">
        <text>a peptidoglycan chain = a peptidoglycan chain with N-acetyl-1,6-anhydromuramyl-[peptide] at the reducing end + a peptidoglycan chain with N-acetylglucosamine at the non-reducing end.</text>
        <dbReference type="EC" id="4.2.2.29"/>
    </reaction>
</comment>
<dbReference type="EC" id="4.2.2.29" evidence="7"/>
<evidence type="ECO:0000256" key="4">
    <source>
        <dbReference type="ARBA" id="ARBA00023136"/>
    </source>
</evidence>
<protein>
    <recommendedName>
        <fullName evidence="7">Endolytic murein transglycosylase</fullName>
        <ecNumber evidence="7">4.2.2.29</ecNumber>
    </recommendedName>
    <alternativeName>
        <fullName evidence="7">Peptidoglycan lytic transglycosylase</fullName>
    </alternativeName>
    <alternativeName>
        <fullName evidence="7">Peptidoglycan polymerization terminase</fullName>
    </alternativeName>
</protein>
<evidence type="ECO:0000256" key="6">
    <source>
        <dbReference type="ARBA" id="ARBA00023316"/>
    </source>
</evidence>
<keyword evidence="1 7" id="KW-1003">Cell membrane</keyword>
<name>V6Q7I0_9ENTE</name>
<dbReference type="Gene3D" id="3.30.1490.480">
    <property type="entry name" value="Endolytic murein transglycosylase"/>
    <property type="match status" value="1"/>
</dbReference>
<evidence type="ECO:0000256" key="1">
    <source>
        <dbReference type="ARBA" id="ARBA00022475"/>
    </source>
</evidence>
<keyword evidence="6 7" id="KW-0961">Cell wall biogenesis/degradation</keyword>
<dbReference type="EMBL" id="AYSH01000001">
    <property type="protein sequence ID" value="EST90737.1"/>
    <property type="molecule type" value="Genomic_DNA"/>
</dbReference>
<comment type="caution">
    <text evidence="8">The sequence shown here is derived from an EMBL/GenBank/DDBJ whole genome shotgun (WGS) entry which is preliminary data.</text>
</comment>
<dbReference type="InterPro" id="IPR003770">
    <property type="entry name" value="MLTG-like"/>
</dbReference>
<dbReference type="GO" id="GO:0071555">
    <property type="term" value="P:cell wall organization"/>
    <property type="evidence" value="ECO:0007669"/>
    <property type="project" value="UniProtKB-KW"/>
</dbReference>
<keyword evidence="9" id="KW-1185">Reference proteome</keyword>
<reference evidence="8 9" key="1">
    <citation type="journal article" date="2013" name="Genome Announc.">
        <title>High-Quality Draft Genome Sequence of Vagococcus lutrae Strain LBD1, Isolated from the Largemouth Bass Micropterus salmoides.</title>
        <authorList>
            <person name="Lebreton F."/>
            <person name="Valentino M.D."/>
            <person name="Duncan L.B."/>
            <person name="Zeng Q."/>
            <person name="Manson McGuire A."/>
            <person name="Earl A.M."/>
            <person name="Gilmore M.S."/>
        </authorList>
    </citation>
    <scope>NUCLEOTIDE SEQUENCE [LARGE SCALE GENOMIC DNA]</scope>
    <source>
        <strain evidence="8 9">LBD1</strain>
    </source>
</reference>
<dbReference type="HAMAP" id="MF_02065">
    <property type="entry name" value="MltG"/>
    <property type="match status" value="1"/>
</dbReference>
<dbReference type="STRING" id="1408226.T233_00007"/>
<gene>
    <name evidence="7" type="primary">mltG</name>
    <name evidence="8" type="ORF">T233_00007</name>
</gene>
<evidence type="ECO:0000256" key="7">
    <source>
        <dbReference type="HAMAP-Rule" id="MF_02065"/>
    </source>
</evidence>
<evidence type="ECO:0000313" key="9">
    <source>
        <dbReference type="Proteomes" id="UP000018126"/>
    </source>
</evidence>
<dbReference type="AlphaFoldDB" id="V6Q7I0"/>
<comment type="subcellular location">
    <subcellularLocation>
        <location evidence="7">Cell membrane</location>
        <topology evidence="7">Single-pass membrane protein</topology>
    </subcellularLocation>
</comment>
<dbReference type="GO" id="GO:0009252">
    <property type="term" value="P:peptidoglycan biosynthetic process"/>
    <property type="evidence" value="ECO:0007669"/>
    <property type="project" value="UniProtKB-UniRule"/>
</dbReference>
<keyword evidence="2 7" id="KW-0812">Transmembrane</keyword>
<dbReference type="Proteomes" id="UP000018126">
    <property type="component" value="Unassembled WGS sequence"/>
</dbReference>
<dbReference type="Pfam" id="PF02618">
    <property type="entry name" value="YceG"/>
    <property type="match status" value="1"/>
</dbReference>
<feature type="site" description="Important for catalytic activity" evidence="7">
    <location>
        <position position="271"/>
    </location>
</feature>
<proteinExistence type="inferred from homology"/>
<comment type="function">
    <text evidence="7">Functions as a peptidoglycan terminase that cleaves nascent peptidoglycan strands endolytically to terminate their elongation.</text>
</comment>
<keyword evidence="3 7" id="KW-1133">Transmembrane helix</keyword>
<dbReference type="GO" id="GO:0005886">
    <property type="term" value="C:plasma membrane"/>
    <property type="evidence" value="ECO:0007669"/>
    <property type="project" value="UniProtKB-SubCell"/>
</dbReference>
<sequence length="388" mass="44437">MTLNISNVKLYRENESERSIMRREQAREKENRLVRKIVTVVILSLVLIVTVLGIYIYKYWQSGLKPLNPKDDHLVQVNIPIGTSNKGIGNILEEQKIIKSGLVFTYYVKTENITDFKGGYYQMAPNMTLDEISEMLQQGGTEEPEALADARITIPEGYSVDQIAKEVASKTGLKEDEILNVITDEAFFKELLASYPQLLQSASEAQDVRFKLEGYLFPATYNYYKDKGVKPLIQAMVEQMNQVYIEREEMFNQSDLTVQQVLTLASLVEKEGVENEDRRNIAGVFLNRIAADMPLQSDISILYAMDKHKVHLSNKDTEIDSPYNLYINKGFGPGPFNNPSTDAIDAVLNPLENDYYYFLADITTHKVYFAETYEKHLELKEQYIDNLQ</sequence>
<keyword evidence="4 7" id="KW-0472">Membrane</keyword>
<evidence type="ECO:0000313" key="8">
    <source>
        <dbReference type="EMBL" id="EST90737.1"/>
    </source>
</evidence>
<accession>V6Q7I0</accession>
<evidence type="ECO:0000256" key="3">
    <source>
        <dbReference type="ARBA" id="ARBA00022989"/>
    </source>
</evidence>
<comment type="similarity">
    <text evidence="7">Belongs to the transglycosylase MltG family.</text>
</comment>
<keyword evidence="5 7" id="KW-0456">Lyase</keyword>
<dbReference type="NCBIfam" id="TIGR00247">
    <property type="entry name" value="endolytic transglycosylase MltG"/>
    <property type="match status" value="1"/>
</dbReference>
<dbReference type="PATRIC" id="fig|1408226.3.peg.7"/>
<dbReference type="PANTHER" id="PTHR30518">
    <property type="entry name" value="ENDOLYTIC MUREIN TRANSGLYCOSYLASE"/>
    <property type="match status" value="1"/>
</dbReference>
<feature type="transmembrane region" description="Helical" evidence="7">
    <location>
        <begin position="37"/>
        <end position="60"/>
    </location>
</feature>
<organism evidence="8 9">
    <name type="scientific">Vagococcus lutrae LBD1</name>
    <dbReference type="NCBI Taxonomy" id="1408226"/>
    <lineage>
        <taxon>Bacteria</taxon>
        <taxon>Bacillati</taxon>
        <taxon>Bacillota</taxon>
        <taxon>Bacilli</taxon>
        <taxon>Lactobacillales</taxon>
        <taxon>Enterococcaceae</taxon>
        <taxon>Vagococcus</taxon>
    </lineage>
</organism>
<evidence type="ECO:0000256" key="2">
    <source>
        <dbReference type="ARBA" id="ARBA00022692"/>
    </source>
</evidence>
<evidence type="ECO:0000256" key="5">
    <source>
        <dbReference type="ARBA" id="ARBA00023239"/>
    </source>
</evidence>